<feature type="compositionally biased region" description="Acidic residues" evidence="1">
    <location>
        <begin position="32"/>
        <end position="46"/>
    </location>
</feature>
<organism evidence="2 3">
    <name type="scientific">Tistrella bauzanensis</name>
    <dbReference type="NCBI Taxonomy" id="657419"/>
    <lineage>
        <taxon>Bacteria</taxon>
        <taxon>Pseudomonadati</taxon>
        <taxon>Pseudomonadota</taxon>
        <taxon>Alphaproteobacteria</taxon>
        <taxon>Geminicoccales</taxon>
        <taxon>Geminicoccaceae</taxon>
        <taxon>Tistrella</taxon>
    </lineage>
</organism>
<proteinExistence type="predicted"/>
<comment type="caution">
    <text evidence="2">The sequence shown here is derived from an EMBL/GenBank/DDBJ whole genome shotgun (WGS) entry which is preliminary data.</text>
</comment>
<evidence type="ECO:0000313" key="2">
    <source>
        <dbReference type="EMBL" id="GGB33681.1"/>
    </source>
</evidence>
<evidence type="ECO:0000313" key="3">
    <source>
        <dbReference type="Proteomes" id="UP000603352"/>
    </source>
</evidence>
<dbReference type="EMBL" id="BMDZ01000011">
    <property type="protein sequence ID" value="GGB33681.1"/>
    <property type="molecule type" value="Genomic_DNA"/>
</dbReference>
<reference evidence="3" key="1">
    <citation type="journal article" date="2019" name="Int. J. Syst. Evol. Microbiol.">
        <title>The Global Catalogue of Microorganisms (GCM) 10K type strain sequencing project: providing services to taxonomists for standard genome sequencing and annotation.</title>
        <authorList>
            <consortium name="The Broad Institute Genomics Platform"/>
            <consortium name="The Broad Institute Genome Sequencing Center for Infectious Disease"/>
            <person name="Wu L."/>
            <person name="Ma J."/>
        </authorList>
    </citation>
    <scope>NUCLEOTIDE SEQUENCE [LARGE SCALE GENOMIC DNA]</scope>
    <source>
        <strain evidence="3">CGMCC 1.10188</strain>
    </source>
</reference>
<dbReference type="Proteomes" id="UP000603352">
    <property type="component" value="Unassembled WGS sequence"/>
</dbReference>
<evidence type="ECO:0000256" key="1">
    <source>
        <dbReference type="SAM" id="MobiDB-lite"/>
    </source>
</evidence>
<keyword evidence="3" id="KW-1185">Reference proteome</keyword>
<name>A0ABQ1ID91_9PROT</name>
<feature type="region of interest" description="Disordered" evidence="1">
    <location>
        <begin position="1"/>
        <end position="78"/>
    </location>
</feature>
<sequence>MTNSVVPMPNEASAIATSGSGRRASRDRGDDREDDDGEGDGGEDMGPDLRNTDHGHAPRMAHGPALDIAPQQRPADMT</sequence>
<protein>
    <submittedName>
        <fullName evidence="2">Uncharacterized protein</fullName>
    </submittedName>
</protein>
<accession>A0ABQ1ID91</accession>
<gene>
    <name evidence="2" type="ORF">GCM10011505_13880</name>
</gene>